<evidence type="ECO:0000256" key="1">
    <source>
        <dbReference type="SAM" id="MobiDB-lite"/>
    </source>
</evidence>
<dbReference type="EMBL" id="AVOT02012927">
    <property type="protein sequence ID" value="MBW0495127.1"/>
    <property type="molecule type" value="Genomic_DNA"/>
</dbReference>
<proteinExistence type="predicted"/>
<feature type="compositionally biased region" description="Polar residues" evidence="1">
    <location>
        <begin position="26"/>
        <end position="35"/>
    </location>
</feature>
<organism evidence="2 3">
    <name type="scientific">Austropuccinia psidii MF-1</name>
    <dbReference type="NCBI Taxonomy" id="1389203"/>
    <lineage>
        <taxon>Eukaryota</taxon>
        <taxon>Fungi</taxon>
        <taxon>Dikarya</taxon>
        <taxon>Basidiomycota</taxon>
        <taxon>Pucciniomycotina</taxon>
        <taxon>Pucciniomycetes</taxon>
        <taxon>Pucciniales</taxon>
        <taxon>Sphaerophragmiaceae</taxon>
        <taxon>Austropuccinia</taxon>
    </lineage>
</organism>
<feature type="compositionally biased region" description="Polar residues" evidence="1">
    <location>
        <begin position="1"/>
        <end position="16"/>
    </location>
</feature>
<dbReference type="Proteomes" id="UP000765509">
    <property type="component" value="Unassembled WGS sequence"/>
</dbReference>
<comment type="caution">
    <text evidence="2">The sequence shown here is derived from an EMBL/GenBank/DDBJ whole genome shotgun (WGS) entry which is preliminary data.</text>
</comment>
<gene>
    <name evidence="2" type="ORF">O181_034842</name>
</gene>
<reference evidence="2" key="1">
    <citation type="submission" date="2021-03" db="EMBL/GenBank/DDBJ databases">
        <title>Draft genome sequence of rust myrtle Austropuccinia psidii MF-1, a brazilian biotype.</title>
        <authorList>
            <person name="Quecine M.C."/>
            <person name="Pachon D.M.R."/>
            <person name="Bonatelli M.L."/>
            <person name="Correr F.H."/>
            <person name="Franceschini L.M."/>
            <person name="Leite T.F."/>
            <person name="Margarido G.R.A."/>
            <person name="Almeida C.A."/>
            <person name="Ferrarezi J.A."/>
            <person name="Labate C.A."/>
        </authorList>
    </citation>
    <scope>NUCLEOTIDE SEQUENCE</scope>
    <source>
        <strain evidence="2">MF-1</strain>
    </source>
</reference>
<protein>
    <submittedName>
        <fullName evidence="2">Uncharacterized protein</fullName>
    </submittedName>
</protein>
<feature type="region of interest" description="Disordered" evidence="1">
    <location>
        <begin position="1"/>
        <end position="89"/>
    </location>
</feature>
<sequence>MAPSQEYQFSKNSRFFNPTARAPLYSTPSVQQLSENLDRGPPMEGESPSRRGVVKSRRSGSFYGSLGDYPGISTGPRSRLGDAEDEEGE</sequence>
<accession>A0A9Q3D434</accession>
<name>A0A9Q3D434_9BASI</name>
<evidence type="ECO:0000313" key="3">
    <source>
        <dbReference type="Proteomes" id="UP000765509"/>
    </source>
</evidence>
<evidence type="ECO:0000313" key="2">
    <source>
        <dbReference type="EMBL" id="MBW0495127.1"/>
    </source>
</evidence>
<keyword evidence="3" id="KW-1185">Reference proteome</keyword>
<dbReference type="AlphaFoldDB" id="A0A9Q3D434"/>